<dbReference type="Proteomes" id="UP000245639">
    <property type="component" value="Unassembled WGS sequence"/>
</dbReference>
<dbReference type="OrthoDB" id="4762866at2"/>
<comment type="caution">
    <text evidence="1">The sequence shown here is derived from an EMBL/GenBank/DDBJ whole genome shotgun (WGS) entry which is preliminary data.</text>
</comment>
<organism evidence="1 2">
    <name type="scientific">Actinomycetospora cinnamomea</name>
    <dbReference type="NCBI Taxonomy" id="663609"/>
    <lineage>
        <taxon>Bacteria</taxon>
        <taxon>Bacillati</taxon>
        <taxon>Actinomycetota</taxon>
        <taxon>Actinomycetes</taxon>
        <taxon>Pseudonocardiales</taxon>
        <taxon>Pseudonocardiaceae</taxon>
        <taxon>Actinomycetospora</taxon>
    </lineage>
</organism>
<evidence type="ECO:0000313" key="2">
    <source>
        <dbReference type="Proteomes" id="UP000245639"/>
    </source>
</evidence>
<keyword evidence="2" id="KW-1185">Reference proteome</keyword>
<accession>A0A2U1FFW8</accession>
<reference evidence="1 2" key="1">
    <citation type="submission" date="2018-04" db="EMBL/GenBank/DDBJ databases">
        <title>Genomic Encyclopedia of Type Strains, Phase IV (KMG-IV): sequencing the most valuable type-strain genomes for metagenomic binning, comparative biology and taxonomic classification.</title>
        <authorList>
            <person name="Goeker M."/>
        </authorList>
    </citation>
    <scope>NUCLEOTIDE SEQUENCE [LARGE SCALE GENOMIC DNA]</scope>
    <source>
        <strain evidence="1 2">DSM 45771</strain>
    </source>
</reference>
<protein>
    <submittedName>
        <fullName evidence="1">Uncharacterized protein</fullName>
    </submittedName>
</protein>
<proteinExistence type="predicted"/>
<evidence type="ECO:0000313" key="1">
    <source>
        <dbReference type="EMBL" id="PVZ11111.1"/>
    </source>
</evidence>
<dbReference type="EMBL" id="QEKW01000004">
    <property type="protein sequence ID" value="PVZ11111.1"/>
    <property type="molecule type" value="Genomic_DNA"/>
</dbReference>
<dbReference type="RefSeq" id="WP_116708108.1">
    <property type="nucleotide sequence ID" value="NZ_QEKW01000004.1"/>
</dbReference>
<name>A0A2U1FFW8_9PSEU</name>
<dbReference type="AlphaFoldDB" id="A0A2U1FFW8"/>
<sequence length="96" mass="10306">MTLVPLTRRPARGVAEPMTMPLPRLADVVHAVTARFGSSCWTLRFGPGGEQVVVARLAEADAAARRLVGRVLGVPADAVRIRITPDLATLEALRRP</sequence>
<gene>
    <name evidence="1" type="ORF">C8D89_104325</name>
</gene>